<dbReference type="InterPro" id="IPR010562">
    <property type="entry name" value="Haemolymph_juvenile_hormone-bd"/>
</dbReference>
<organism evidence="1 2">
    <name type="scientific">Heterotrigona itama</name>
    <dbReference type="NCBI Taxonomy" id="395501"/>
    <lineage>
        <taxon>Eukaryota</taxon>
        <taxon>Metazoa</taxon>
        <taxon>Ecdysozoa</taxon>
        <taxon>Arthropoda</taxon>
        <taxon>Hexapoda</taxon>
        <taxon>Insecta</taxon>
        <taxon>Pterygota</taxon>
        <taxon>Neoptera</taxon>
        <taxon>Endopterygota</taxon>
        <taxon>Hymenoptera</taxon>
        <taxon>Apocrita</taxon>
        <taxon>Aculeata</taxon>
        <taxon>Apoidea</taxon>
        <taxon>Anthophila</taxon>
        <taxon>Apidae</taxon>
        <taxon>Heterotrigona</taxon>
    </lineage>
</organism>
<name>A0A6V7HFW4_9HYME</name>
<dbReference type="Proteomes" id="UP000752696">
    <property type="component" value="Unassembled WGS sequence"/>
</dbReference>
<dbReference type="AlphaFoldDB" id="A0A6V7HFW4"/>
<evidence type="ECO:0000313" key="1">
    <source>
        <dbReference type="EMBL" id="CAD1479214.1"/>
    </source>
</evidence>
<dbReference type="PANTHER" id="PTHR11008">
    <property type="entry name" value="PROTEIN TAKEOUT-LIKE PROTEIN"/>
    <property type="match status" value="1"/>
</dbReference>
<gene>
    <name evidence="1" type="ORF">MHI_LOCUS846502</name>
</gene>
<dbReference type="OrthoDB" id="8185902at2759"/>
<reference evidence="1" key="1">
    <citation type="submission" date="2020-07" db="EMBL/GenBank/DDBJ databases">
        <authorList>
            <person name="Nazaruddin N."/>
        </authorList>
    </citation>
    <scope>NUCLEOTIDE SEQUENCE</scope>
</reference>
<proteinExistence type="predicted"/>
<protein>
    <submittedName>
        <fullName evidence="1">Uncharacterized protein</fullName>
    </submittedName>
</protein>
<dbReference type="PANTHER" id="PTHR11008:SF41">
    <property type="entry name" value="RE70318P"/>
    <property type="match status" value="1"/>
</dbReference>
<dbReference type="EMBL" id="CAJDYZ010011254">
    <property type="protein sequence ID" value="CAD1479214.1"/>
    <property type="molecule type" value="Genomic_DNA"/>
</dbReference>
<dbReference type="GO" id="GO:0005615">
    <property type="term" value="C:extracellular space"/>
    <property type="evidence" value="ECO:0007669"/>
    <property type="project" value="TreeGrafter"/>
</dbReference>
<dbReference type="Pfam" id="PF06585">
    <property type="entry name" value="JHBP"/>
    <property type="match status" value="1"/>
</dbReference>
<feature type="non-terminal residue" evidence="1">
    <location>
        <position position="1"/>
    </location>
</feature>
<dbReference type="SMART" id="SM00700">
    <property type="entry name" value="JHBP"/>
    <property type="match status" value="1"/>
</dbReference>
<dbReference type="InterPro" id="IPR038606">
    <property type="entry name" value="To_sf"/>
</dbReference>
<keyword evidence="2" id="KW-1185">Reference proteome</keyword>
<comment type="caution">
    <text evidence="1">The sequence shown here is derived from an EMBL/GenBank/DDBJ whole genome shotgun (WGS) entry which is preliminary data.</text>
</comment>
<dbReference type="Gene3D" id="3.15.10.30">
    <property type="entry name" value="Haemolymph juvenile hormone binding protein"/>
    <property type="match status" value="1"/>
</dbReference>
<evidence type="ECO:0000313" key="2">
    <source>
        <dbReference type="Proteomes" id="UP000752696"/>
    </source>
</evidence>
<sequence length="230" mass="26001">QLLITCLPASYLHVCGSRNPNLDKCILNSLNSMNEKLLHGIPEMDILSIEPLKIGDLVLTDLPNFKAVGSDVKLKGISTYHAHYFHIDLEKKIININMTTNELSTNSLFNITTRILVPIEAMGNLSLITKNPTAQIEITYVVINRGGKKLFYFSSLNLKIHIIDFDLDFHGQTLDKTLDEAIKQTIRNNKKELLAASIVNIEKAISKKCLEIMNNIVKHFTYDELLPDRE</sequence>
<accession>A0A6V7HFW4</accession>